<feature type="domain" description="HTH tetR-type" evidence="6">
    <location>
        <begin position="1"/>
        <end position="48"/>
    </location>
</feature>
<dbReference type="Gene3D" id="1.10.357.10">
    <property type="entry name" value="Tetracycline Repressor, domain 2"/>
    <property type="match status" value="1"/>
</dbReference>
<dbReference type="InterPro" id="IPR001647">
    <property type="entry name" value="HTH_TetR"/>
</dbReference>
<dbReference type="SUPFAM" id="SSF46689">
    <property type="entry name" value="Homeodomain-like"/>
    <property type="match status" value="1"/>
</dbReference>
<dbReference type="GO" id="GO:0000976">
    <property type="term" value="F:transcription cis-regulatory region binding"/>
    <property type="evidence" value="ECO:0007669"/>
    <property type="project" value="TreeGrafter"/>
</dbReference>
<feature type="DNA-binding region" description="H-T-H motif" evidence="5">
    <location>
        <begin position="11"/>
        <end position="30"/>
    </location>
</feature>
<evidence type="ECO:0000256" key="1">
    <source>
        <dbReference type="ARBA" id="ARBA00022491"/>
    </source>
</evidence>
<keyword evidence="8" id="KW-1185">Reference proteome</keyword>
<reference evidence="7 8" key="1">
    <citation type="submission" date="2018-06" db="EMBL/GenBank/DDBJ databases">
        <title>Actinomadura craniellae sp. nov. isolated from marine sponge Craniella sp.</title>
        <authorList>
            <person name="Li L."/>
            <person name="Xu Q.H."/>
            <person name="Lin H.W."/>
            <person name="Lu Y.H."/>
        </authorList>
    </citation>
    <scope>NUCLEOTIDE SEQUENCE [LARGE SCALE GENOMIC DNA]</scope>
    <source>
        <strain evidence="7 8">LHW63021</strain>
    </source>
</reference>
<evidence type="ECO:0000256" key="2">
    <source>
        <dbReference type="ARBA" id="ARBA00023015"/>
    </source>
</evidence>
<dbReference type="OrthoDB" id="7505659at2"/>
<dbReference type="PANTHER" id="PTHR30055">
    <property type="entry name" value="HTH-TYPE TRANSCRIPTIONAL REGULATOR RUTR"/>
    <property type="match status" value="1"/>
</dbReference>
<evidence type="ECO:0000259" key="6">
    <source>
        <dbReference type="PROSITE" id="PS50977"/>
    </source>
</evidence>
<gene>
    <name evidence="7" type="ORF">DPM19_02555</name>
</gene>
<dbReference type="GO" id="GO:0003700">
    <property type="term" value="F:DNA-binding transcription factor activity"/>
    <property type="evidence" value="ECO:0007669"/>
    <property type="project" value="TreeGrafter"/>
</dbReference>
<keyword evidence="4" id="KW-0804">Transcription</keyword>
<evidence type="ECO:0000313" key="8">
    <source>
        <dbReference type="Proteomes" id="UP000251891"/>
    </source>
</evidence>
<name>A0A365HE72_9ACTN</name>
<dbReference type="Pfam" id="PF13977">
    <property type="entry name" value="TetR_C_6"/>
    <property type="match status" value="1"/>
</dbReference>
<evidence type="ECO:0000256" key="3">
    <source>
        <dbReference type="ARBA" id="ARBA00023125"/>
    </source>
</evidence>
<dbReference type="InterPro" id="IPR039538">
    <property type="entry name" value="BetI_C"/>
</dbReference>
<dbReference type="SUPFAM" id="SSF48498">
    <property type="entry name" value="Tetracyclin repressor-like, C-terminal domain"/>
    <property type="match status" value="1"/>
</dbReference>
<organism evidence="7 8">
    <name type="scientific">Actinomadura craniellae</name>
    <dbReference type="NCBI Taxonomy" id="2231787"/>
    <lineage>
        <taxon>Bacteria</taxon>
        <taxon>Bacillati</taxon>
        <taxon>Actinomycetota</taxon>
        <taxon>Actinomycetes</taxon>
        <taxon>Streptosporangiales</taxon>
        <taxon>Thermomonosporaceae</taxon>
        <taxon>Actinomadura</taxon>
    </lineage>
</organism>
<accession>A0A365HE72</accession>
<dbReference type="InterPro" id="IPR050109">
    <property type="entry name" value="HTH-type_TetR-like_transc_reg"/>
</dbReference>
<dbReference type="PROSITE" id="PS50977">
    <property type="entry name" value="HTH_TETR_2"/>
    <property type="match status" value="1"/>
</dbReference>
<evidence type="ECO:0000256" key="5">
    <source>
        <dbReference type="PROSITE-ProRule" id="PRU00335"/>
    </source>
</evidence>
<keyword evidence="3 5" id="KW-0238">DNA-binding</keyword>
<dbReference type="PANTHER" id="PTHR30055:SF226">
    <property type="entry name" value="HTH-TYPE TRANSCRIPTIONAL REGULATOR PKSA"/>
    <property type="match status" value="1"/>
</dbReference>
<keyword evidence="2" id="KW-0805">Transcription regulation</keyword>
<evidence type="ECO:0000256" key="4">
    <source>
        <dbReference type="ARBA" id="ARBA00023163"/>
    </source>
</evidence>
<dbReference type="AlphaFoldDB" id="A0A365HE72"/>
<dbReference type="EMBL" id="QLYX01000001">
    <property type="protein sequence ID" value="RAY17298.1"/>
    <property type="molecule type" value="Genomic_DNA"/>
</dbReference>
<dbReference type="InterPro" id="IPR009057">
    <property type="entry name" value="Homeodomain-like_sf"/>
</dbReference>
<evidence type="ECO:0000313" key="7">
    <source>
        <dbReference type="EMBL" id="RAY17298.1"/>
    </source>
</evidence>
<proteinExistence type="predicted"/>
<dbReference type="InterPro" id="IPR036271">
    <property type="entry name" value="Tet_transcr_reg_TetR-rel_C_sf"/>
</dbReference>
<keyword evidence="1" id="KW-0678">Repressor</keyword>
<dbReference type="Pfam" id="PF00440">
    <property type="entry name" value="TetR_N"/>
    <property type="match status" value="1"/>
</dbReference>
<sequence>MFAERGYRGTSLNAIAERVGLTRQGVLHYFRSKEQLLTTILQLRAELNRQNLGADRLESDWPELLAEVVAYDRKNPGLAVVHSVLAAESVTEGHPAQQYFRDYYQSVREDIFRVLTERYGDRLPSGLAPQTVAAALLAMLDGLQQQWLLDRELGDHPEITRDVLAMLLLGSAPR</sequence>
<dbReference type="Proteomes" id="UP000251891">
    <property type="component" value="Unassembled WGS sequence"/>
</dbReference>
<protein>
    <submittedName>
        <fullName evidence="7">TetR/AcrR family transcriptional regulator</fullName>
    </submittedName>
</protein>
<comment type="caution">
    <text evidence="7">The sequence shown here is derived from an EMBL/GenBank/DDBJ whole genome shotgun (WGS) entry which is preliminary data.</text>
</comment>